<feature type="region of interest" description="Disordered" evidence="7">
    <location>
        <begin position="139"/>
        <end position="204"/>
    </location>
</feature>
<evidence type="ECO:0000256" key="3">
    <source>
        <dbReference type="ARBA" id="ARBA00022801"/>
    </source>
</evidence>
<dbReference type="GO" id="GO:0016314">
    <property type="term" value="F:phosphatidylinositol-3,4,5-trisphosphate 3-phosphatase activity"/>
    <property type="evidence" value="ECO:0000318"/>
    <property type="project" value="GO_Central"/>
</dbReference>
<accession>A0A1Y1IM60</accession>
<name>A0A1Y1IM60_KLENI</name>
<evidence type="ECO:0000256" key="2">
    <source>
        <dbReference type="ARBA" id="ARBA00007881"/>
    </source>
</evidence>
<dbReference type="STRING" id="105231.A0A1Y1IM60"/>
<feature type="compositionally biased region" description="Basic and acidic residues" evidence="7">
    <location>
        <begin position="398"/>
        <end position="409"/>
    </location>
</feature>
<feature type="compositionally biased region" description="Acidic residues" evidence="7">
    <location>
        <begin position="487"/>
        <end position="497"/>
    </location>
</feature>
<gene>
    <name evidence="11" type="ORF">KFL_007440020</name>
</gene>
<keyword evidence="12" id="KW-1185">Reference proteome</keyword>
<feature type="compositionally biased region" description="Polar residues" evidence="7">
    <location>
        <begin position="568"/>
        <end position="582"/>
    </location>
</feature>
<evidence type="ECO:0000256" key="7">
    <source>
        <dbReference type="SAM" id="MobiDB-lite"/>
    </source>
</evidence>
<dbReference type="PANTHER" id="PTHR12305:SF60">
    <property type="entry name" value="PHOSPHATIDYLINOSITOL 3,4,5-TRISPHOSPHATE 3-PHOSPHATASE TPTE2-RELATED"/>
    <property type="match status" value="1"/>
</dbReference>
<dbReference type="InterPro" id="IPR045101">
    <property type="entry name" value="PTP_PTEN"/>
</dbReference>
<dbReference type="GO" id="GO:0006629">
    <property type="term" value="P:lipid metabolic process"/>
    <property type="evidence" value="ECO:0007669"/>
    <property type="project" value="UniProtKB-KW"/>
</dbReference>
<evidence type="ECO:0000313" key="11">
    <source>
        <dbReference type="EMBL" id="GAQ91212.1"/>
    </source>
</evidence>
<keyword evidence="4" id="KW-0904">Protein phosphatase</keyword>
<dbReference type="InterPro" id="IPR014020">
    <property type="entry name" value="Tensin_C2-dom"/>
</dbReference>
<evidence type="ECO:0000313" key="12">
    <source>
        <dbReference type="Proteomes" id="UP000054558"/>
    </source>
</evidence>
<feature type="compositionally biased region" description="Basic and acidic residues" evidence="7">
    <location>
        <begin position="71"/>
        <end position="80"/>
    </location>
</feature>
<dbReference type="PANTHER" id="PTHR12305">
    <property type="entry name" value="PHOSPHATASE WITH HOMOLOGY TO TENSIN"/>
    <property type="match status" value="1"/>
</dbReference>
<comment type="similarity">
    <text evidence="2">Belongs to the PTEN phosphatase protein family.</text>
</comment>
<protein>
    <submittedName>
        <fullName evidence="11">Calcium lipid-binding phosphatase</fullName>
    </submittedName>
</protein>
<feature type="compositionally biased region" description="Polar residues" evidence="7">
    <location>
        <begin position="924"/>
        <end position="933"/>
    </location>
</feature>
<feature type="compositionally biased region" description="Polar residues" evidence="7">
    <location>
        <begin position="225"/>
        <end position="234"/>
    </location>
</feature>
<dbReference type="PROSITE" id="PS51181">
    <property type="entry name" value="PPASE_TENSIN"/>
    <property type="match status" value="1"/>
</dbReference>
<dbReference type="PROSITE" id="PS00383">
    <property type="entry name" value="TYR_PHOSPHATASE_1"/>
    <property type="match status" value="1"/>
</dbReference>
<dbReference type="InterPro" id="IPR003595">
    <property type="entry name" value="Tyr_Pase_cat"/>
</dbReference>
<reference evidence="11 12" key="1">
    <citation type="journal article" date="2014" name="Nat. Commun.">
        <title>Klebsormidium flaccidum genome reveals primary factors for plant terrestrial adaptation.</title>
        <authorList>
            <person name="Hori K."/>
            <person name="Maruyama F."/>
            <person name="Fujisawa T."/>
            <person name="Togashi T."/>
            <person name="Yamamoto N."/>
            <person name="Seo M."/>
            <person name="Sato S."/>
            <person name="Yamada T."/>
            <person name="Mori H."/>
            <person name="Tajima N."/>
            <person name="Moriyama T."/>
            <person name="Ikeuchi M."/>
            <person name="Watanabe M."/>
            <person name="Wada H."/>
            <person name="Kobayashi K."/>
            <person name="Saito M."/>
            <person name="Masuda T."/>
            <person name="Sasaki-Sekimoto Y."/>
            <person name="Mashiguchi K."/>
            <person name="Awai K."/>
            <person name="Shimojima M."/>
            <person name="Masuda S."/>
            <person name="Iwai M."/>
            <person name="Nobusawa T."/>
            <person name="Narise T."/>
            <person name="Kondo S."/>
            <person name="Saito H."/>
            <person name="Sato R."/>
            <person name="Murakawa M."/>
            <person name="Ihara Y."/>
            <person name="Oshima-Yamada Y."/>
            <person name="Ohtaka K."/>
            <person name="Satoh M."/>
            <person name="Sonobe K."/>
            <person name="Ishii M."/>
            <person name="Ohtani R."/>
            <person name="Kanamori-Sato M."/>
            <person name="Honoki R."/>
            <person name="Miyazaki D."/>
            <person name="Mochizuki H."/>
            <person name="Umetsu J."/>
            <person name="Higashi K."/>
            <person name="Shibata D."/>
            <person name="Kamiya Y."/>
            <person name="Sato N."/>
            <person name="Nakamura Y."/>
            <person name="Tabata S."/>
            <person name="Ida S."/>
            <person name="Kurokawa K."/>
            <person name="Ohta H."/>
        </authorList>
    </citation>
    <scope>NUCLEOTIDE SEQUENCE [LARGE SCALE GENOMIC DNA]</scope>
    <source>
        <strain evidence="11 12">NIES-2285</strain>
    </source>
</reference>
<feature type="domain" description="C2 tensin-type" evidence="10">
    <location>
        <begin position="1238"/>
        <end position="1373"/>
    </location>
</feature>
<evidence type="ECO:0000259" key="9">
    <source>
        <dbReference type="PROSITE" id="PS51181"/>
    </source>
</evidence>
<dbReference type="InterPro" id="IPR051281">
    <property type="entry name" value="Dual-spec_lipid-protein_phosph"/>
</dbReference>
<keyword evidence="5" id="KW-0443">Lipid metabolism</keyword>
<feature type="compositionally biased region" description="Polar residues" evidence="7">
    <location>
        <begin position="680"/>
        <end position="693"/>
    </location>
</feature>
<evidence type="ECO:0000256" key="4">
    <source>
        <dbReference type="ARBA" id="ARBA00022912"/>
    </source>
</evidence>
<dbReference type="InterPro" id="IPR035892">
    <property type="entry name" value="C2_domain_sf"/>
</dbReference>
<dbReference type="SUPFAM" id="SSF49562">
    <property type="entry name" value="C2 domain (Calcium/lipid-binding domain, CaLB)"/>
    <property type="match status" value="1"/>
</dbReference>
<organism evidence="11 12">
    <name type="scientific">Klebsormidium nitens</name>
    <name type="common">Green alga</name>
    <name type="synonym">Ulothrix nitens</name>
    <dbReference type="NCBI Taxonomy" id="105231"/>
    <lineage>
        <taxon>Eukaryota</taxon>
        <taxon>Viridiplantae</taxon>
        <taxon>Streptophyta</taxon>
        <taxon>Klebsormidiophyceae</taxon>
        <taxon>Klebsormidiales</taxon>
        <taxon>Klebsormidiaceae</taxon>
        <taxon>Klebsormidium</taxon>
    </lineage>
</organism>
<feature type="region of interest" description="Disordered" evidence="7">
    <location>
        <begin position="1381"/>
        <end position="1413"/>
    </location>
</feature>
<keyword evidence="3" id="KW-0378">Hydrolase</keyword>
<feature type="compositionally biased region" description="Polar residues" evidence="7">
    <location>
        <begin position="39"/>
        <end position="59"/>
    </location>
</feature>
<dbReference type="InterPro" id="IPR029023">
    <property type="entry name" value="Tensin_phosphatase"/>
</dbReference>
<comment type="subcellular location">
    <subcellularLocation>
        <location evidence="1">Cell projection</location>
        <location evidence="1">Neuron projection</location>
    </subcellularLocation>
</comment>
<dbReference type="Gene3D" id="3.90.190.10">
    <property type="entry name" value="Protein tyrosine phosphatase superfamily"/>
    <property type="match status" value="1"/>
</dbReference>
<proteinExistence type="inferred from homology"/>
<feature type="compositionally biased region" description="Pro residues" evidence="7">
    <location>
        <begin position="521"/>
        <end position="531"/>
    </location>
</feature>
<feature type="compositionally biased region" description="Polar residues" evidence="7">
    <location>
        <begin position="708"/>
        <end position="717"/>
    </location>
</feature>
<feature type="region of interest" description="Disordered" evidence="7">
    <location>
        <begin position="1"/>
        <end position="120"/>
    </location>
</feature>
<dbReference type="EMBL" id="DF237693">
    <property type="protein sequence ID" value="GAQ91212.1"/>
    <property type="molecule type" value="Genomic_DNA"/>
</dbReference>
<feature type="domain" description="Tyrosine specific protein phosphatases" evidence="8">
    <location>
        <begin position="1124"/>
        <end position="1179"/>
    </location>
</feature>
<feature type="compositionally biased region" description="Basic residues" evidence="7">
    <location>
        <begin position="590"/>
        <end position="599"/>
    </location>
</feature>
<evidence type="ECO:0000256" key="1">
    <source>
        <dbReference type="ARBA" id="ARBA00004487"/>
    </source>
</evidence>
<dbReference type="OMA" id="YSDHEGP"/>
<sequence length="1413" mass="154535">MATEVLAPYQAEKAPLAGGSHGLQGSSSTAGGQMASYRASESSRPPSAETLSFFSTSKGQAFERGSPIRRPLRDSEEDPLRALLHNQGPNQFVRSPNRYVGSPDCRPRFQPSPSIDELKDTTFPWQNANLSASFKGVKKQAADISRRSPVHRAAAEPRSYNNRAHPYTLSPSRRSPARISVNSHVAAPVKTAASKPQSQSRGVANPLDLENSLFALWAHHPNPFSFFSQSTTPKSAAPPQAGDGQKQARNLVIPGGSQQATPRPGNYPPAKGWSPGSESEYTQSPQAERPVSSDTLTETRDASEESDGAFAWYYPTSGGWLGQGKSPGGAGKASPQSKEAPPADTLRTTGKASGALRVPGGEPPNEVANRLQNELSLDKWQVEQGDRWQARKGYSPGKSEEGRRQKQRAEQPGSSAPGDESLLGAKERSEGRQGWAGADGRERRKSESANLSSISRRHSLDANTGPPARNTKSGPLPKAGSIASLFGEDDDEDDEEVPFTFSGFFFGEPRNPRQNPRRKPPSPPPPPPPPLGKGFGSWRPLPSGGLGKPKQSTPSEEPPPRVIPPIRKSTSGSALDNDSSDGQWEEDRRSKWRERRLGRRASQSPSLSRRGSGDNLAGQPNPNPNPALEPSGLVRQASLSSGGGSPRKAKRSPRGEKGGAKSHRRRPSGSGLRASLDGASLNNPNSAEFQTQPRSEEELSAHVARHFTSPSRSQEVPPQNKKPGKRASRASYRTDPSYRSDWQDQSDGGAERSRLLGGGTNRFSEGAVPPPPKYELLESFPPVAPRAKEASREGGVIQRQTSYPPGVYPYSLSPSPAATPRRNDYIRSTSDHFDLSNATPNATPHQGYISYFEDGRRPPPHPDTSDEFPRGRSQKFTGEEFPRGGRPVGPQYSEDYPRKAGPTLSRDASEEFPRGAIPEDGHSRASSQDFATDSSGFGRFSLRRSRSAKKIGRLPGTKSFGSRVTASPAQSRQSSRASSPTNLKRGASAKSPPDPLSVVPFRKPESPESFLDSIGSGWRGFSAVRWVRSLVSQKRRRYTQNGFDLDLTYITERVIAMGFPAEGADSYIRNPMKQVQRLLESKHAGHYKVYNLCSERMYPPEKFDNRVEICAFDDHQVPPLTLMKRFCEDVHTWLSGDPRNIAVVHCKAGKGRTGLMVSAYLVYTGLSAEEALAFYGERRTVNGKGVTISSQRRYVFYFQHLLGQGIPPVIKTPPHVTRSLRRVRLYDKSGADKVDVVIDQLEGTSTEEYWPPVQKHRGVCVVAKAGSQHPFSSNEFSLAEEARMKEHYFQMETERDHAVYKRPPLDHYCDAPVLLTGDVRVTFSEGGSRLFYLWFNTAFVTSGLLQFGKDELDKKRGKGYGDHFAVEFVFGPVELGLTRFGGKSGSPSPAPSDIGRSRLRWGNESPATQDLFP</sequence>
<dbReference type="CDD" id="cd14509">
    <property type="entry name" value="PTP_PTEN"/>
    <property type="match status" value="1"/>
</dbReference>
<dbReference type="Pfam" id="PF10409">
    <property type="entry name" value="PTEN_C2"/>
    <property type="match status" value="1"/>
</dbReference>
<evidence type="ECO:0000256" key="5">
    <source>
        <dbReference type="ARBA" id="ARBA00023098"/>
    </source>
</evidence>
<feature type="compositionally biased region" description="Polar residues" evidence="7">
    <location>
        <begin position="276"/>
        <end position="296"/>
    </location>
</feature>
<dbReference type="GO" id="GO:0004721">
    <property type="term" value="F:phosphoprotein phosphatase activity"/>
    <property type="evidence" value="ECO:0007669"/>
    <property type="project" value="UniProtKB-KW"/>
</dbReference>
<dbReference type="Pfam" id="PF22785">
    <property type="entry name" value="Tc-R-P"/>
    <property type="match status" value="1"/>
</dbReference>
<evidence type="ECO:0000256" key="6">
    <source>
        <dbReference type="ARBA" id="ARBA00023273"/>
    </source>
</evidence>
<dbReference type="SUPFAM" id="SSF52799">
    <property type="entry name" value="(Phosphotyrosine protein) phosphatases II"/>
    <property type="match status" value="1"/>
</dbReference>
<feature type="domain" description="Phosphatase tensin-type" evidence="9">
    <location>
        <begin position="1036"/>
        <end position="1205"/>
    </location>
</feature>
<dbReference type="InterPro" id="IPR029021">
    <property type="entry name" value="Prot-tyrosine_phosphatase-like"/>
</dbReference>
<evidence type="ECO:0000259" key="10">
    <source>
        <dbReference type="PROSITE" id="PS51182"/>
    </source>
</evidence>
<dbReference type="SMART" id="SM01326">
    <property type="entry name" value="PTEN_C2"/>
    <property type="match status" value="1"/>
</dbReference>
<feature type="compositionally biased region" description="Basic residues" evidence="7">
    <location>
        <begin position="941"/>
        <end position="952"/>
    </location>
</feature>
<dbReference type="SMART" id="SM00404">
    <property type="entry name" value="PTPc_motif"/>
    <property type="match status" value="1"/>
</dbReference>
<evidence type="ECO:0000259" key="8">
    <source>
        <dbReference type="PROSITE" id="PS50056"/>
    </source>
</evidence>
<feature type="region of interest" description="Disordered" evidence="7">
    <location>
        <begin position="225"/>
        <end position="1001"/>
    </location>
</feature>
<feature type="compositionally biased region" description="Basic and acidic residues" evidence="7">
    <location>
        <begin position="821"/>
        <end position="834"/>
    </location>
</feature>
<dbReference type="InterPro" id="IPR000387">
    <property type="entry name" value="Tyr_Pase_dom"/>
</dbReference>
<keyword evidence="6" id="KW-0966">Cell projection</keyword>
<feature type="compositionally biased region" description="Basic and acidic residues" evidence="7">
    <location>
        <begin position="376"/>
        <end position="389"/>
    </location>
</feature>
<dbReference type="OrthoDB" id="266663at2759"/>
<feature type="compositionally biased region" description="Gly residues" evidence="7">
    <location>
        <begin position="319"/>
        <end position="331"/>
    </location>
</feature>
<dbReference type="Proteomes" id="UP000054558">
    <property type="component" value="Unassembled WGS sequence"/>
</dbReference>
<dbReference type="Gene3D" id="2.60.40.1110">
    <property type="match status" value="1"/>
</dbReference>
<dbReference type="GO" id="GO:0005829">
    <property type="term" value="C:cytosol"/>
    <property type="evidence" value="ECO:0000318"/>
    <property type="project" value="GO_Central"/>
</dbReference>
<dbReference type="PROSITE" id="PS50056">
    <property type="entry name" value="TYR_PHOSPHATASE_2"/>
    <property type="match status" value="1"/>
</dbReference>
<feature type="compositionally biased region" description="Low complexity" evidence="7">
    <location>
        <begin position="967"/>
        <end position="980"/>
    </location>
</feature>
<dbReference type="InterPro" id="IPR016130">
    <property type="entry name" value="Tyr_Pase_AS"/>
</dbReference>
<dbReference type="PROSITE" id="PS51182">
    <property type="entry name" value="C2_TENSIN"/>
    <property type="match status" value="1"/>
</dbReference>
<feature type="compositionally biased region" description="Basic and acidic residues" evidence="7">
    <location>
        <begin position="907"/>
        <end position="923"/>
    </location>
</feature>